<dbReference type="InterPro" id="IPR001461">
    <property type="entry name" value="Aspartic_peptidase_A1"/>
</dbReference>
<feature type="disulfide bond" evidence="3">
    <location>
        <begin position="335"/>
        <end position="370"/>
    </location>
</feature>
<feature type="chain" id="PRO_5040108471" evidence="4">
    <location>
        <begin position="26"/>
        <end position="563"/>
    </location>
</feature>
<accession>A0A9P7A3V7</accession>
<evidence type="ECO:0000313" key="6">
    <source>
        <dbReference type="EMBL" id="KAG1781618.1"/>
    </source>
</evidence>
<dbReference type="EMBL" id="JABBWD010000005">
    <property type="protein sequence ID" value="KAG1781618.1"/>
    <property type="molecule type" value="Genomic_DNA"/>
</dbReference>
<evidence type="ECO:0000313" key="7">
    <source>
        <dbReference type="Proteomes" id="UP000714275"/>
    </source>
</evidence>
<dbReference type="Proteomes" id="UP000714275">
    <property type="component" value="Unassembled WGS sequence"/>
</dbReference>
<comment type="caution">
    <text evidence="6">The sequence shown here is derived from an EMBL/GenBank/DDBJ whole genome shotgun (WGS) entry which is preliminary data.</text>
</comment>
<evidence type="ECO:0000256" key="3">
    <source>
        <dbReference type="PIRSR" id="PIRSR601461-2"/>
    </source>
</evidence>
<keyword evidence="4" id="KW-0732">Signal</keyword>
<dbReference type="PANTHER" id="PTHR47966">
    <property type="entry name" value="BETA-SITE APP-CLEAVING ENZYME, ISOFORM A-RELATED"/>
    <property type="match status" value="1"/>
</dbReference>
<dbReference type="GO" id="GO:0006508">
    <property type="term" value="P:proteolysis"/>
    <property type="evidence" value="ECO:0007669"/>
    <property type="project" value="UniProtKB-KW"/>
</dbReference>
<feature type="domain" description="Peptidase A1" evidence="5">
    <location>
        <begin position="72"/>
        <end position="415"/>
    </location>
</feature>
<dbReference type="PROSITE" id="PS51767">
    <property type="entry name" value="PEPTIDASE_A1"/>
    <property type="match status" value="1"/>
</dbReference>
<keyword evidence="3" id="KW-1015">Disulfide bond</keyword>
<evidence type="ECO:0000259" key="5">
    <source>
        <dbReference type="PROSITE" id="PS51767"/>
    </source>
</evidence>
<dbReference type="AlphaFoldDB" id="A0A9P7A3V7"/>
<dbReference type="PANTHER" id="PTHR47966:SF74">
    <property type="entry name" value="AGR407CP"/>
    <property type="match status" value="1"/>
</dbReference>
<dbReference type="SUPFAM" id="SSF50630">
    <property type="entry name" value="Acid proteases"/>
    <property type="match status" value="1"/>
</dbReference>
<proteinExistence type="inferred from homology"/>
<feature type="active site" evidence="2">
    <location>
        <position position="88"/>
    </location>
</feature>
<dbReference type="OrthoDB" id="771136at2759"/>
<reference evidence="6" key="1">
    <citation type="journal article" date="2020" name="New Phytol.">
        <title>Comparative genomics reveals dynamic genome evolution in host specialist ectomycorrhizal fungi.</title>
        <authorList>
            <person name="Lofgren L.A."/>
            <person name="Nguyen N.H."/>
            <person name="Vilgalys R."/>
            <person name="Ruytinx J."/>
            <person name="Liao H.L."/>
            <person name="Branco S."/>
            <person name="Kuo A."/>
            <person name="LaButti K."/>
            <person name="Lipzen A."/>
            <person name="Andreopoulos W."/>
            <person name="Pangilinan J."/>
            <person name="Riley R."/>
            <person name="Hundley H."/>
            <person name="Na H."/>
            <person name="Barry K."/>
            <person name="Grigoriev I.V."/>
            <person name="Stajich J.E."/>
            <person name="Kennedy P.G."/>
        </authorList>
    </citation>
    <scope>NUCLEOTIDE SEQUENCE</scope>
    <source>
        <strain evidence="6">DOB743</strain>
    </source>
</reference>
<keyword evidence="6" id="KW-0378">Hydrolase</keyword>
<feature type="disulfide bond" evidence="3">
    <location>
        <begin position="101"/>
        <end position="106"/>
    </location>
</feature>
<evidence type="ECO:0000256" key="4">
    <source>
        <dbReference type="SAM" id="SignalP"/>
    </source>
</evidence>
<dbReference type="CDD" id="cd05471">
    <property type="entry name" value="pepsin_like"/>
    <property type="match status" value="1"/>
</dbReference>
<comment type="similarity">
    <text evidence="1">Belongs to the peptidase A1 family.</text>
</comment>
<keyword evidence="7" id="KW-1185">Reference proteome</keyword>
<organism evidence="6 7">
    <name type="scientific">Suillus placidus</name>
    <dbReference type="NCBI Taxonomy" id="48579"/>
    <lineage>
        <taxon>Eukaryota</taxon>
        <taxon>Fungi</taxon>
        <taxon>Dikarya</taxon>
        <taxon>Basidiomycota</taxon>
        <taxon>Agaricomycotina</taxon>
        <taxon>Agaricomycetes</taxon>
        <taxon>Agaricomycetidae</taxon>
        <taxon>Boletales</taxon>
        <taxon>Suillineae</taxon>
        <taxon>Suillaceae</taxon>
        <taxon>Suillus</taxon>
    </lineage>
</organism>
<dbReference type="InterPro" id="IPR021109">
    <property type="entry name" value="Peptidase_aspartic_dom_sf"/>
</dbReference>
<evidence type="ECO:0000256" key="2">
    <source>
        <dbReference type="PIRSR" id="PIRSR601461-1"/>
    </source>
</evidence>
<keyword evidence="6" id="KW-0645">Protease</keyword>
<dbReference type="GO" id="GO:0004190">
    <property type="term" value="F:aspartic-type endopeptidase activity"/>
    <property type="evidence" value="ECO:0007669"/>
    <property type="project" value="InterPro"/>
</dbReference>
<dbReference type="Gene3D" id="2.40.70.10">
    <property type="entry name" value="Acid Proteases"/>
    <property type="match status" value="2"/>
</dbReference>
<evidence type="ECO:0000256" key="1">
    <source>
        <dbReference type="ARBA" id="ARBA00007447"/>
    </source>
</evidence>
<name>A0A9P7A3V7_9AGAM</name>
<dbReference type="InterPro" id="IPR034164">
    <property type="entry name" value="Pepsin-like_dom"/>
</dbReference>
<feature type="active site" evidence="2">
    <location>
        <position position="299"/>
    </location>
</feature>
<dbReference type="PRINTS" id="PR00792">
    <property type="entry name" value="PEPSIN"/>
</dbReference>
<feature type="signal peptide" evidence="4">
    <location>
        <begin position="1"/>
        <end position="25"/>
    </location>
</feature>
<sequence length="563" mass="59230">MNRLVTVVPFLVLVNFALQFKNTLAASTYNLPSTSLQDGPALLAGQAGQASNSTALNAFGISPVSIAGDGTYYVVLQAGQISFRAALDTGSADFWLTSTECTTSTCMSVPRYPLTYASPTFVSINNNETAFTVSYADGTSASGFVAREIVEVANVTVANQAFGVVTKSNITLVSEVSGILGLGFSRQSEISTKAANATPFFSTLAQQGILDYPIFGLSLTRNATGTFTLGAIDVSVVQNVSQVVWNEVVSFSPVGTQTNTSGYFYWAIRMSSFAVNGTQYTPQPTYPGPSDNSSIALLDVGTPGLYGPYQDVTRLYSSFPSSRLVDESGQWVIPCDSSATMSFSFGDGTTFVLEPTDYIIGPAEGNPDLCLSWPKAAPPSADGVDWLLGTPFLRTVYSIWSYGIDYQEPPMIGLYPRNNASAPVQPFSVVESSLSSESATVATTLPNFVLSTPTYTTPSYAFNTSVPAVYGETVQSELATSTYSPLIGTIAVNATALLQVTGAYTLLVTNPNGAVMTSTYHISQPSVTLGVPPGWSSAASRSVPGVGLAISMLIALAAGTWII</sequence>
<protein>
    <submittedName>
        <fullName evidence="6">Acid protease</fullName>
    </submittedName>
</protein>
<dbReference type="InterPro" id="IPR033121">
    <property type="entry name" value="PEPTIDASE_A1"/>
</dbReference>
<dbReference type="Pfam" id="PF00026">
    <property type="entry name" value="Asp"/>
    <property type="match status" value="1"/>
</dbReference>
<gene>
    <name evidence="6" type="ORF">EV702DRAFT_1072175</name>
</gene>